<dbReference type="Pfam" id="PF13088">
    <property type="entry name" value="BNR_2"/>
    <property type="match status" value="1"/>
</dbReference>
<evidence type="ECO:0000256" key="4">
    <source>
        <dbReference type="SAM" id="MobiDB-lite"/>
    </source>
</evidence>
<feature type="domain" description="Sialidase" evidence="5">
    <location>
        <begin position="65"/>
        <end position="337"/>
    </location>
</feature>
<reference evidence="6 7" key="1">
    <citation type="submission" date="2017-02" db="EMBL/GenBank/DDBJ databases">
        <authorList>
            <person name="Peterson S.W."/>
        </authorList>
    </citation>
    <scope>NUCLEOTIDE SEQUENCE [LARGE SCALE GENOMIC DNA]</scope>
    <source>
        <strain evidence="6 7">B Ar 00.02</strain>
    </source>
</reference>
<dbReference type="Proteomes" id="UP000195913">
    <property type="component" value="Unassembled WGS sequence"/>
</dbReference>
<protein>
    <recommendedName>
        <fullName evidence="3">exo-alpha-sialidase</fullName>
        <ecNumber evidence="3">3.2.1.18</ecNumber>
    </recommendedName>
</protein>
<evidence type="ECO:0000259" key="5">
    <source>
        <dbReference type="Pfam" id="PF13088"/>
    </source>
</evidence>
<dbReference type="CDD" id="cd15482">
    <property type="entry name" value="Sialidase_non-viral"/>
    <property type="match status" value="1"/>
</dbReference>
<dbReference type="GO" id="GO:0016020">
    <property type="term" value="C:membrane"/>
    <property type="evidence" value="ECO:0007669"/>
    <property type="project" value="TreeGrafter"/>
</dbReference>
<dbReference type="InterPro" id="IPR011040">
    <property type="entry name" value="Sialidase"/>
</dbReference>
<dbReference type="EMBL" id="FUHW01000020">
    <property type="protein sequence ID" value="SJM56296.1"/>
    <property type="molecule type" value="Genomic_DNA"/>
</dbReference>
<dbReference type="Gene3D" id="2.120.10.10">
    <property type="match status" value="1"/>
</dbReference>
<keyword evidence="7" id="KW-1185">Reference proteome</keyword>
<proteinExistence type="inferred from homology"/>
<name>A0A1R4FK79_9MICC</name>
<evidence type="ECO:0000256" key="3">
    <source>
        <dbReference type="ARBA" id="ARBA00012733"/>
    </source>
</evidence>
<dbReference type="PANTHER" id="PTHR10628:SF30">
    <property type="entry name" value="EXO-ALPHA-SIALIDASE"/>
    <property type="match status" value="1"/>
</dbReference>
<dbReference type="PANTHER" id="PTHR10628">
    <property type="entry name" value="SIALIDASE"/>
    <property type="match status" value="1"/>
</dbReference>
<feature type="region of interest" description="Disordered" evidence="4">
    <location>
        <begin position="1"/>
        <end position="26"/>
    </location>
</feature>
<dbReference type="SUPFAM" id="SSF50939">
    <property type="entry name" value="Sialidases"/>
    <property type="match status" value="1"/>
</dbReference>
<evidence type="ECO:0000256" key="2">
    <source>
        <dbReference type="ARBA" id="ARBA00009348"/>
    </source>
</evidence>
<comment type="similarity">
    <text evidence="2">Belongs to the glycosyl hydrolase 33 family.</text>
</comment>
<evidence type="ECO:0000313" key="7">
    <source>
        <dbReference type="Proteomes" id="UP000195913"/>
    </source>
</evidence>
<dbReference type="GO" id="GO:0005737">
    <property type="term" value="C:cytoplasm"/>
    <property type="evidence" value="ECO:0007669"/>
    <property type="project" value="TreeGrafter"/>
</dbReference>
<keyword evidence="6" id="KW-0378">Hydrolase</keyword>
<dbReference type="RefSeq" id="WP_086995972.1">
    <property type="nucleotide sequence ID" value="NZ_FUHW01000020.1"/>
</dbReference>
<dbReference type="GO" id="GO:0006689">
    <property type="term" value="P:ganglioside catabolic process"/>
    <property type="evidence" value="ECO:0007669"/>
    <property type="project" value="TreeGrafter"/>
</dbReference>
<dbReference type="InterPro" id="IPR026856">
    <property type="entry name" value="Sialidase_fam"/>
</dbReference>
<sequence>MLPPNPGADPSATSTTESTEQVLATRGHGGYRQYRIPALAVSTRGTVLAAYDGRPNLDDLPNTIDLLLRRSFDHGKTWGPQQLIRTGEGLAGYGDPSLLVDRQTGRIFCFHAAGTHAGFFEAVEGLEPVDQVQQVDLSTSDDDGATWSHRRLTGELKREGITGIFAAAGNGIQLDAGPYAGRLVQQMVLLFQGAIRAASAYSDDHGDTWTLGEPAPGEANENKTVCLPDGTVLLNSRAPGARRGAISYDGGHSYTPLETIPTLPDPGDNGSILRLRTTDEGEAVLLVTNNRDSSLRRQTVLSVSYDAGSSWSPVRTLCAGSSAYSTAAVLGDGSVGVFYERSGYTELVFTRIDADQLSDEALAAAAASFAEDDGGALTLVLRSLTPGRPTEWVTVGDSHSIPAVAGPWGVHTWKEIGHGYAEEGQILGTREAQVANYGPPAPGVKAGDILAFTGRFRNTWDETVTAELSGTFDGEVAAAFPPVELEPGAETLYFTPTQTVSAADLAAGAVVVHCAVTAGGKYFEQTFTLDTKTGIGGTGGQ</sequence>
<keyword evidence="6" id="KW-0326">Glycosidase</keyword>
<evidence type="ECO:0000256" key="1">
    <source>
        <dbReference type="ARBA" id="ARBA00000427"/>
    </source>
</evidence>
<dbReference type="GO" id="GO:0004308">
    <property type="term" value="F:exo-alpha-sialidase activity"/>
    <property type="evidence" value="ECO:0007669"/>
    <property type="project" value="UniProtKB-EC"/>
</dbReference>
<dbReference type="EC" id="3.2.1.18" evidence="3"/>
<dbReference type="GO" id="GO:0009313">
    <property type="term" value="P:oligosaccharide catabolic process"/>
    <property type="evidence" value="ECO:0007669"/>
    <property type="project" value="TreeGrafter"/>
</dbReference>
<gene>
    <name evidence="6" type="ORF">FM101_04370</name>
</gene>
<organism evidence="6 7">
    <name type="scientific">Arthrobacter rhombi</name>
    <dbReference type="NCBI Taxonomy" id="71253"/>
    <lineage>
        <taxon>Bacteria</taxon>
        <taxon>Bacillati</taxon>
        <taxon>Actinomycetota</taxon>
        <taxon>Actinomycetes</taxon>
        <taxon>Micrococcales</taxon>
        <taxon>Micrococcaceae</taxon>
        <taxon>Arthrobacter</taxon>
    </lineage>
</organism>
<accession>A0A1R4FK79</accession>
<evidence type="ECO:0000313" key="6">
    <source>
        <dbReference type="EMBL" id="SJM56296.1"/>
    </source>
</evidence>
<feature type="compositionally biased region" description="Polar residues" evidence="4">
    <location>
        <begin position="11"/>
        <end position="22"/>
    </location>
</feature>
<dbReference type="AlphaFoldDB" id="A0A1R4FK79"/>
<comment type="catalytic activity">
    <reaction evidence="1">
        <text>Hydrolysis of alpha-(2-&gt;3)-, alpha-(2-&gt;6)-, alpha-(2-&gt;8)- glycosidic linkages of terminal sialic acid residues in oligosaccharides, glycoproteins, glycolipids, colominic acid and synthetic substrates.</text>
        <dbReference type="EC" id="3.2.1.18"/>
    </reaction>
</comment>
<dbReference type="InterPro" id="IPR036278">
    <property type="entry name" value="Sialidase_sf"/>
</dbReference>